<reference evidence="3 5" key="1">
    <citation type="submission" date="2019-06" db="EMBL/GenBank/DDBJ databases">
        <title>Genome analyses of bacteria isolated from kimchi.</title>
        <authorList>
            <person name="Lee S."/>
            <person name="Ahn S."/>
            <person name="Roh S."/>
        </authorList>
    </citation>
    <scope>NUCLEOTIDE SEQUENCE [LARGE SCALE GENOMIC DNA]</scope>
    <source>
        <strain evidence="3 5">CBA3616</strain>
    </source>
</reference>
<dbReference type="Pfam" id="PF13333">
    <property type="entry name" value="rve_2"/>
    <property type="match status" value="1"/>
</dbReference>
<evidence type="ECO:0000313" key="5">
    <source>
        <dbReference type="Proteomes" id="UP000321772"/>
    </source>
</evidence>
<evidence type="ECO:0000259" key="2">
    <source>
        <dbReference type="PROSITE" id="PS50994"/>
    </source>
</evidence>
<dbReference type="Pfam" id="PF13518">
    <property type="entry name" value="HTH_28"/>
    <property type="match status" value="1"/>
</dbReference>
<dbReference type="SUPFAM" id="SSF53098">
    <property type="entry name" value="Ribonuclease H-like"/>
    <property type="match status" value="1"/>
</dbReference>
<dbReference type="SUPFAM" id="SSF48295">
    <property type="entry name" value="TrpR-like"/>
    <property type="match status" value="1"/>
</dbReference>
<dbReference type="InterPro" id="IPR001584">
    <property type="entry name" value="Integrase_cat-core"/>
</dbReference>
<dbReference type="Proteomes" id="UP000321772">
    <property type="component" value="Chromosome"/>
</dbReference>
<dbReference type="InterPro" id="IPR036388">
    <property type="entry name" value="WH-like_DNA-bd_sf"/>
</dbReference>
<dbReference type="Gene3D" id="3.30.420.10">
    <property type="entry name" value="Ribonuclease H-like superfamily/Ribonuclease H"/>
    <property type="match status" value="1"/>
</dbReference>
<dbReference type="GO" id="GO:0043565">
    <property type="term" value="F:sequence-specific DNA binding"/>
    <property type="evidence" value="ECO:0007669"/>
    <property type="project" value="InterPro"/>
</dbReference>
<sequence>MTKYTKQFKLHVVQDYLTSSLGFILIARKYQIKSHATVNKWVRQYQRFGVSGLEVRRPEKVYDGNFKVTVLNWMKTNQASITETALNFDISAPSTIWQWQRTFEDEGLDALFRNRGRSKIMSADKQSKKTKQPDELTRLRDENELLKIENEYLKKLKALAQSQGRQRAQIIQELRPNYRLGKILKVVGMAKSTYSYAIKSIPTENDPDAILKQTITDIKANATAAGYRQVTGQLREMGLVVNHKKVLRLMRELNLLSTAYNKQTRKYNSYKGTVGAVAKNRLKRRFMTNRPYQKLTTDITELRWGNKTIEERAYFTCVYDLFSGEVLSHDIALNPTVAFTTDVLTTAINLIPKQLGYRTTVHSDQGFQYQNTRWVRILKQQRLFQSMSRKATCLDNAAMESFFHILKAEVYDQKQFDTLAELTQAVASWIQYYNFTRIKTKLGGKSPVKYRVLTTQKVA</sequence>
<dbReference type="InterPro" id="IPR050900">
    <property type="entry name" value="Transposase_IS3/IS150/IS904"/>
</dbReference>
<feature type="domain" description="Integrase catalytic" evidence="2">
    <location>
        <begin position="287"/>
        <end position="455"/>
    </location>
</feature>
<dbReference type="InterPro" id="IPR025948">
    <property type="entry name" value="HTH-like_dom"/>
</dbReference>
<accession>A0A5B8TE86</accession>
<dbReference type="Pfam" id="PF13276">
    <property type="entry name" value="HTH_21"/>
    <property type="match status" value="1"/>
</dbReference>
<evidence type="ECO:0000313" key="4">
    <source>
        <dbReference type="EMBL" id="QEA52847.1"/>
    </source>
</evidence>
<dbReference type="InterPro" id="IPR012337">
    <property type="entry name" value="RNaseH-like_sf"/>
</dbReference>
<dbReference type="EMBL" id="CP042392">
    <property type="protein sequence ID" value="QEA52095.1"/>
    <property type="molecule type" value="Genomic_DNA"/>
</dbReference>
<dbReference type="PANTHER" id="PTHR46889">
    <property type="entry name" value="TRANSPOSASE INSF FOR INSERTION SEQUENCE IS3B-RELATED"/>
    <property type="match status" value="1"/>
</dbReference>
<dbReference type="PANTHER" id="PTHR46889:SF4">
    <property type="entry name" value="TRANSPOSASE INSO FOR INSERTION SEQUENCE ELEMENT IS911B-RELATED"/>
    <property type="match status" value="1"/>
</dbReference>
<dbReference type="GO" id="GO:0015074">
    <property type="term" value="P:DNA integration"/>
    <property type="evidence" value="ECO:0007669"/>
    <property type="project" value="InterPro"/>
</dbReference>
<protein>
    <submittedName>
        <fullName evidence="3">IS3 family transposase</fullName>
    </submittedName>
</protein>
<comment type="function">
    <text evidence="1">Involved in the transposition of the insertion sequence.</text>
</comment>
<dbReference type="NCBIfam" id="NF033516">
    <property type="entry name" value="transpos_IS3"/>
    <property type="match status" value="1"/>
</dbReference>
<dbReference type="RefSeq" id="WP_146987809.1">
    <property type="nucleotide sequence ID" value="NZ_CP042392.1"/>
</dbReference>
<dbReference type="InterPro" id="IPR010921">
    <property type="entry name" value="Trp_repressor/repl_initiator"/>
</dbReference>
<dbReference type="InterPro" id="IPR009057">
    <property type="entry name" value="Homeodomain-like_sf"/>
</dbReference>
<name>A0A5B8TE86_9LACO</name>
<dbReference type="Gene3D" id="1.10.10.10">
    <property type="entry name" value="Winged helix-like DNA-binding domain superfamily/Winged helix DNA-binding domain"/>
    <property type="match status" value="1"/>
</dbReference>
<dbReference type="InterPro" id="IPR036397">
    <property type="entry name" value="RNaseH_sf"/>
</dbReference>
<dbReference type="Pfam" id="PF00665">
    <property type="entry name" value="rve"/>
    <property type="match status" value="1"/>
</dbReference>
<organism evidence="3 5">
    <name type="scientific">Loigolactobacillus coryniformis</name>
    <dbReference type="NCBI Taxonomy" id="1610"/>
    <lineage>
        <taxon>Bacteria</taxon>
        <taxon>Bacillati</taxon>
        <taxon>Bacillota</taxon>
        <taxon>Bacilli</taxon>
        <taxon>Lactobacillales</taxon>
        <taxon>Lactobacillaceae</taxon>
        <taxon>Loigolactobacillus</taxon>
    </lineage>
</organism>
<dbReference type="InterPro" id="IPR055247">
    <property type="entry name" value="InsJ-like_HTH"/>
</dbReference>
<dbReference type="InterPro" id="IPR048020">
    <property type="entry name" value="Transpos_IS3"/>
</dbReference>
<evidence type="ECO:0000313" key="3">
    <source>
        <dbReference type="EMBL" id="QEA52095.1"/>
    </source>
</evidence>
<evidence type="ECO:0000256" key="1">
    <source>
        <dbReference type="ARBA" id="ARBA00002286"/>
    </source>
</evidence>
<gene>
    <name evidence="3" type="ORF">FGL77_01335</name>
    <name evidence="4" type="ORF">FGL77_05715</name>
</gene>
<dbReference type="SUPFAM" id="SSF46689">
    <property type="entry name" value="Homeodomain-like"/>
    <property type="match status" value="1"/>
</dbReference>
<dbReference type="AlphaFoldDB" id="A0A5B8TE86"/>
<proteinExistence type="predicted"/>
<dbReference type="EMBL" id="CP042392">
    <property type="protein sequence ID" value="QEA52847.1"/>
    <property type="molecule type" value="Genomic_DNA"/>
</dbReference>
<dbReference type="PROSITE" id="PS50994">
    <property type="entry name" value="INTEGRASE"/>
    <property type="match status" value="1"/>
</dbReference>